<sequence>MDLAALALSLLLLGHLSPSSSTNSIGARDCPLIDFVSSEKQTRISSSTPPISFDIAGCETTPSTDASPSLAFVGDGIIADDRRTTGIHPTSVSSDPTAFSLAWPMRPSTGPSATGTSRRSAPRSRTNAGDVPIHPRPMQFRTRTRHRRRLVVTMAFALHLFEHRRVKAQQSTTWTSMLLRLLANSGAFANTPPSSPAPPAPPASASPSPTTSANAP</sequence>
<evidence type="ECO:0000256" key="2">
    <source>
        <dbReference type="SAM" id="SignalP"/>
    </source>
</evidence>
<feature type="chain" id="PRO_5047479847" evidence="2">
    <location>
        <begin position="22"/>
        <end position="216"/>
    </location>
</feature>
<feature type="signal peptide" evidence="2">
    <location>
        <begin position="1"/>
        <end position="21"/>
    </location>
</feature>
<feature type="compositionally biased region" description="Low complexity" evidence="1">
    <location>
        <begin position="205"/>
        <end position="216"/>
    </location>
</feature>
<evidence type="ECO:0000256" key="1">
    <source>
        <dbReference type="SAM" id="MobiDB-lite"/>
    </source>
</evidence>
<name>A0ABQ0LW40_MYCCL</name>
<evidence type="ECO:0000313" key="4">
    <source>
        <dbReference type="Proteomes" id="UP000815677"/>
    </source>
</evidence>
<keyword evidence="2" id="KW-0732">Signal</keyword>
<proteinExistence type="predicted"/>
<feature type="compositionally biased region" description="Pro residues" evidence="1">
    <location>
        <begin position="193"/>
        <end position="204"/>
    </location>
</feature>
<protein>
    <submittedName>
        <fullName evidence="3">Uncharacterized protein</fullName>
    </submittedName>
</protein>
<evidence type="ECO:0000313" key="3">
    <source>
        <dbReference type="EMBL" id="GAT55290.1"/>
    </source>
</evidence>
<feature type="compositionally biased region" description="Polar residues" evidence="1">
    <location>
        <begin position="109"/>
        <end position="127"/>
    </location>
</feature>
<gene>
    <name evidence="3" type="ORF">MCHLO_12073</name>
</gene>
<keyword evidence="4" id="KW-1185">Reference proteome</keyword>
<dbReference type="EMBL" id="DF848953">
    <property type="protein sequence ID" value="GAT55290.1"/>
    <property type="molecule type" value="Genomic_DNA"/>
</dbReference>
<feature type="region of interest" description="Disordered" evidence="1">
    <location>
        <begin position="103"/>
        <end position="136"/>
    </location>
</feature>
<feature type="region of interest" description="Disordered" evidence="1">
    <location>
        <begin position="187"/>
        <end position="216"/>
    </location>
</feature>
<reference evidence="3" key="1">
    <citation type="submission" date="2014-09" db="EMBL/GenBank/DDBJ databases">
        <title>Genome sequence of the luminous mushroom Mycena chlorophos for searching fungal bioluminescence genes.</title>
        <authorList>
            <person name="Tanaka Y."/>
            <person name="Kasuga D."/>
            <person name="Oba Y."/>
            <person name="Hase S."/>
            <person name="Sato K."/>
            <person name="Oba Y."/>
            <person name="Sakakibara Y."/>
        </authorList>
    </citation>
    <scope>NUCLEOTIDE SEQUENCE</scope>
</reference>
<dbReference type="Proteomes" id="UP000815677">
    <property type="component" value="Unassembled WGS sequence"/>
</dbReference>
<accession>A0ABQ0LW40</accession>
<organism evidence="3 4">
    <name type="scientific">Mycena chlorophos</name>
    <name type="common">Agaric fungus</name>
    <name type="synonym">Agaricus chlorophos</name>
    <dbReference type="NCBI Taxonomy" id="658473"/>
    <lineage>
        <taxon>Eukaryota</taxon>
        <taxon>Fungi</taxon>
        <taxon>Dikarya</taxon>
        <taxon>Basidiomycota</taxon>
        <taxon>Agaricomycotina</taxon>
        <taxon>Agaricomycetes</taxon>
        <taxon>Agaricomycetidae</taxon>
        <taxon>Agaricales</taxon>
        <taxon>Marasmiineae</taxon>
        <taxon>Mycenaceae</taxon>
        <taxon>Mycena</taxon>
    </lineage>
</organism>